<dbReference type="CDD" id="cd03789">
    <property type="entry name" value="GT9_LPS_heptosyltransferase"/>
    <property type="match status" value="1"/>
</dbReference>
<dbReference type="InterPro" id="IPR019734">
    <property type="entry name" value="TPR_rpt"/>
</dbReference>
<reference evidence="5" key="1">
    <citation type="submission" date="2017-06" db="EMBL/GenBank/DDBJ databases">
        <authorList>
            <person name="Varghese N."/>
            <person name="Submissions S."/>
        </authorList>
    </citation>
    <scope>NUCLEOTIDE SEQUENCE [LARGE SCALE GENOMIC DNA]</scope>
    <source>
        <strain evidence="5">DSM 137</strain>
    </source>
</reference>
<evidence type="ECO:0000259" key="3">
    <source>
        <dbReference type="Pfam" id="PF13439"/>
    </source>
</evidence>
<gene>
    <name evidence="4" type="ORF">SAMN06265338_101577</name>
</gene>
<keyword evidence="2 4" id="KW-0808">Transferase</keyword>
<dbReference type="Gene3D" id="3.40.50.2000">
    <property type="entry name" value="Glycogen Phosphorylase B"/>
    <property type="match status" value="3"/>
</dbReference>
<sequence>MRGRLESVSGACVGGWVWNEAAPGERVVFALRVNGHQVHVGVADRPRGDLLKHGIGDGGHAFSTPCDPAWWSAQRNLVTLHAPPDAAPLGDAISFAPPPPASVLETLAARYWMPADRLAALLRDASDLASPSAAEGSLAPIRAAAPPLPGLVGAEAAALLANSLFGARDWDEDALARAVEPLVRARSWQAVELACASFPKDAPLSPRMLGWRGRALLALGRVEEAISTLTQLKALAPERHGDLFYLGLALARRGLWAEALEEFELCVARDPARSRYLHEAGRAMMQLAFGCYGVRAPQPRYLEPALAALRRALAAEDAEWRVGFDLAALLASKGESDEAAAIVETSVRRWPTRAPALVEATRLALRLGDFPRALDYAERAAALDGAHDAIRFNLRLVRHLQELDVPAPGDCARADPDAPCDSLRAGSSQWLAADALDPAEARRLIARRGFGWAACIAEDGADSPTLWRRAFLLALLDAGLARPDDPVRAVLQLAQTLGRRVPAPAAAPEPDSPRILLLSRHGAHRFGGGEHFLASMATLYRDMGFDVLIAGQGGRNAVHPDAAEGVVHATVSADPAALLRFVVEQRIGWVHVISGMALEVVAALRWLDVRIVHGVHFWRDMLTPPTPSPGFYPEVDRLPPRREFALVAQDADVLYANSPYTRDMIEARFGLRAPVLESRPPDVEGAAPARGGDEVLLVNSRAEKGFDFLLKVAKLLPDIAFRAVASQSDRAAAEAEVAQAGLDNVAIQDAVADMADLYANARVVCAPSFHFIETFSRVVLEAQRFGIPVIGADKGNIPHLLARSGVALPEASELWAREIRRLFDDPGYWRKRSAAARAASEERPFSAQAPRLRRLIAAARAPFLLGVGSGLGNIIHATPLIGFLARKLGRPIDVLVAGDHDGMTFIPAHPDYANHVFSTRAAFAGRRYDTVLLTHSFGQMVPPFACETVLQSRAVDAFTPGHALHEAEFNLATACRLLGLTYRPEEARDYFIGGYRYEPPPEPLIGLHAGSKAGLWASKRWPHYRELARMLRLRGFRVASFGTPDEYVEGTIDLTGGSIEEMTRRMLACSHFVANDSGVMNIANALGIPLAALFAPTNPRTRGPLRPTSRVVAVRSACSPCEIVEPYRSAKFKTGECRCMAEIPVEAVMAALDLPHSCAVELGVAQ</sequence>
<dbReference type="PANTHER" id="PTHR30160">
    <property type="entry name" value="TETRAACYLDISACCHARIDE 4'-KINASE-RELATED"/>
    <property type="match status" value="1"/>
</dbReference>
<dbReference type="SUPFAM" id="SSF48452">
    <property type="entry name" value="TPR-like"/>
    <property type="match status" value="1"/>
</dbReference>
<dbReference type="Pfam" id="PF13439">
    <property type="entry name" value="Glyco_transf_4"/>
    <property type="match status" value="1"/>
</dbReference>
<feature type="domain" description="Glycosyltransferase subfamily 4-like N-terminal" evidence="3">
    <location>
        <begin position="527"/>
        <end position="673"/>
    </location>
</feature>
<dbReference type="SUPFAM" id="SSF53756">
    <property type="entry name" value="UDP-Glycosyltransferase/glycogen phosphorylase"/>
    <property type="match status" value="2"/>
</dbReference>
<keyword evidence="1" id="KW-0328">Glycosyltransferase</keyword>
<evidence type="ECO:0000313" key="4">
    <source>
        <dbReference type="EMBL" id="SNB58531.1"/>
    </source>
</evidence>
<evidence type="ECO:0000256" key="1">
    <source>
        <dbReference type="ARBA" id="ARBA00022676"/>
    </source>
</evidence>
<dbReference type="InterPro" id="IPR028098">
    <property type="entry name" value="Glyco_trans_4-like_N"/>
</dbReference>
<dbReference type="OrthoDB" id="9797795at2"/>
<dbReference type="InterPro" id="IPR051199">
    <property type="entry name" value="LPS_LOS_Heptosyltrfase"/>
</dbReference>
<dbReference type="EMBL" id="FYDG01000001">
    <property type="protein sequence ID" value="SNB58531.1"/>
    <property type="molecule type" value="Genomic_DNA"/>
</dbReference>
<dbReference type="GO" id="GO:0005829">
    <property type="term" value="C:cytosol"/>
    <property type="evidence" value="ECO:0007669"/>
    <property type="project" value="TreeGrafter"/>
</dbReference>
<dbReference type="SMART" id="SM00028">
    <property type="entry name" value="TPR"/>
    <property type="match status" value="3"/>
</dbReference>
<name>A0A212QGK2_RHOAC</name>
<evidence type="ECO:0000313" key="5">
    <source>
        <dbReference type="Proteomes" id="UP000198418"/>
    </source>
</evidence>
<dbReference type="AlphaFoldDB" id="A0A212QGK2"/>
<dbReference type="Proteomes" id="UP000198418">
    <property type="component" value="Unassembled WGS sequence"/>
</dbReference>
<dbReference type="InterPro" id="IPR002201">
    <property type="entry name" value="Glyco_trans_9"/>
</dbReference>
<keyword evidence="5" id="KW-1185">Reference proteome</keyword>
<dbReference type="Pfam" id="PF01075">
    <property type="entry name" value="Glyco_transf_9"/>
    <property type="match status" value="1"/>
</dbReference>
<evidence type="ECO:0000256" key="2">
    <source>
        <dbReference type="ARBA" id="ARBA00022679"/>
    </source>
</evidence>
<dbReference type="GO" id="GO:0009244">
    <property type="term" value="P:lipopolysaccharide core region biosynthetic process"/>
    <property type="evidence" value="ECO:0007669"/>
    <property type="project" value="TreeGrafter"/>
</dbReference>
<dbReference type="Gene3D" id="1.25.40.10">
    <property type="entry name" value="Tetratricopeptide repeat domain"/>
    <property type="match status" value="2"/>
</dbReference>
<dbReference type="Pfam" id="PF13692">
    <property type="entry name" value="Glyco_trans_1_4"/>
    <property type="match status" value="1"/>
</dbReference>
<dbReference type="PANTHER" id="PTHR30160:SF7">
    <property type="entry name" value="ADP-HEPTOSE--LPS HEPTOSYLTRANSFERASE 2"/>
    <property type="match status" value="1"/>
</dbReference>
<accession>A0A212QGK2</accession>
<dbReference type="RefSeq" id="WP_141098325.1">
    <property type="nucleotide sequence ID" value="NZ_FYDG01000001.1"/>
</dbReference>
<dbReference type="CDD" id="cd03801">
    <property type="entry name" value="GT4_PimA-like"/>
    <property type="match status" value="1"/>
</dbReference>
<dbReference type="GO" id="GO:0008713">
    <property type="term" value="F:ADP-heptose-lipopolysaccharide heptosyltransferase activity"/>
    <property type="evidence" value="ECO:0007669"/>
    <property type="project" value="TreeGrafter"/>
</dbReference>
<protein>
    <submittedName>
        <fullName evidence="4">ADP-heptose:LPS heptosyltransferase</fullName>
    </submittedName>
</protein>
<dbReference type="InterPro" id="IPR011990">
    <property type="entry name" value="TPR-like_helical_dom_sf"/>
</dbReference>
<organism evidence="4 5">
    <name type="scientific">Rhodoblastus acidophilus</name>
    <name type="common">Rhodopseudomonas acidophila</name>
    <dbReference type="NCBI Taxonomy" id="1074"/>
    <lineage>
        <taxon>Bacteria</taxon>
        <taxon>Pseudomonadati</taxon>
        <taxon>Pseudomonadota</taxon>
        <taxon>Alphaproteobacteria</taxon>
        <taxon>Hyphomicrobiales</taxon>
        <taxon>Rhodoblastaceae</taxon>
        <taxon>Rhodoblastus</taxon>
    </lineage>
</organism>
<proteinExistence type="predicted"/>